<keyword evidence="2" id="KW-0732">Signal</keyword>
<feature type="region of interest" description="Disordered" evidence="1">
    <location>
        <begin position="53"/>
        <end position="75"/>
    </location>
</feature>
<feature type="chain" id="PRO_5016605728" description="Secreted protein" evidence="2">
    <location>
        <begin position="31"/>
        <end position="177"/>
    </location>
</feature>
<name>A0A371D3Q6_9APHY</name>
<proteinExistence type="predicted"/>
<evidence type="ECO:0008006" key="5">
    <source>
        <dbReference type="Google" id="ProtNLM"/>
    </source>
</evidence>
<sequence length="177" mass="19253">MTAMHPAVRQFARCPYAVPVLLFLFAVISPGVVKPRSSDTDRRRRPVCVAGEELHTASSSSRVDARPGSPESQLEAGRCSSAYVASGRDVLSLLNRSHIVSQVRLHATRCHILSRSRIGSSDWRANQRTTSSDQSRATPETRARVGAGAELVTRPGQLRAPPSDRVATQSGLGWRLK</sequence>
<accession>A0A371D3Q6</accession>
<evidence type="ECO:0000313" key="3">
    <source>
        <dbReference type="EMBL" id="RDX47129.1"/>
    </source>
</evidence>
<keyword evidence="4" id="KW-1185">Reference proteome</keyword>
<evidence type="ECO:0000256" key="1">
    <source>
        <dbReference type="SAM" id="MobiDB-lite"/>
    </source>
</evidence>
<gene>
    <name evidence="3" type="ORF">OH76DRAFT_796869</name>
</gene>
<evidence type="ECO:0000256" key="2">
    <source>
        <dbReference type="SAM" id="SignalP"/>
    </source>
</evidence>
<feature type="signal peptide" evidence="2">
    <location>
        <begin position="1"/>
        <end position="30"/>
    </location>
</feature>
<organism evidence="3 4">
    <name type="scientific">Lentinus brumalis</name>
    <dbReference type="NCBI Taxonomy" id="2498619"/>
    <lineage>
        <taxon>Eukaryota</taxon>
        <taxon>Fungi</taxon>
        <taxon>Dikarya</taxon>
        <taxon>Basidiomycota</taxon>
        <taxon>Agaricomycotina</taxon>
        <taxon>Agaricomycetes</taxon>
        <taxon>Polyporales</taxon>
        <taxon>Polyporaceae</taxon>
        <taxon>Lentinus</taxon>
    </lineage>
</organism>
<dbReference type="EMBL" id="KZ857421">
    <property type="protein sequence ID" value="RDX47129.1"/>
    <property type="molecule type" value="Genomic_DNA"/>
</dbReference>
<feature type="region of interest" description="Disordered" evidence="1">
    <location>
        <begin position="122"/>
        <end position="177"/>
    </location>
</feature>
<evidence type="ECO:0000313" key="4">
    <source>
        <dbReference type="Proteomes" id="UP000256964"/>
    </source>
</evidence>
<feature type="compositionally biased region" description="Polar residues" evidence="1">
    <location>
        <begin position="122"/>
        <end position="138"/>
    </location>
</feature>
<dbReference type="AlphaFoldDB" id="A0A371D3Q6"/>
<protein>
    <recommendedName>
        <fullName evidence="5">Secreted protein</fullName>
    </recommendedName>
</protein>
<reference evidence="3 4" key="1">
    <citation type="journal article" date="2018" name="Biotechnol. Biofuels">
        <title>Integrative visual omics of the white-rot fungus Polyporus brumalis exposes the biotechnological potential of its oxidative enzymes for delignifying raw plant biomass.</title>
        <authorList>
            <person name="Miyauchi S."/>
            <person name="Rancon A."/>
            <person name="Drula E."/>
            <person name="Hage H."/>
            <person name="Chaduli D."/>
            <person name="Favel A."/>
            <person name="Grisel S."/>
            <person name="Henrissat B."/>
            <person name="Herpoel-Gimbert I."/>
            <person name="Ruiz-Duenas F.J."/>
            <person name="Chevret D."/>
            <person name="Hainaut M."/>
            <person name="Lin J."/>
            <person name="Wang M."/>
            <person name="Pangilinan J."/>
            <person name="Lipzen A."/>
            <person name="Lesage-Meessen L."/>
            <person name="Navarro D."/>
            <person name="Riley R."/>
            <person name="Grigoriev I.V."/>
            <person name="Zhou S."/>
            <person name="Raouche S."/>
            <person name="Rosso M.N."/>
        </authorList>
    </citation>
    <scope>NUCLEOTIDE SEQUENCE [LARGE SCALE GENOMIC DNA]</scope>
    <source>
        <strain evidence="3 4">BRFM 1820</strain>
    </source>
</reference>
<dbReference type="Proteomes" id="UP000256964">
    <property type="component" value="Unassembled WGS sequence"/>
</dbReference>